<dbReference type="GO" id="GO:0000407">
    <property type="term" value="C:phagophore assembly site"/>
    <property type="evidence" value="ECO:0000318"/>
    <property type="project" value="GO_Central"/>
</dbReference>
<dbReference type="GO" id="GO:0061723">
    <property type="term" value="P:glycophagy"/>
    <property type="evidence" value="ECO:0000318"/>
    <property type="project" value="GO_Central"/>
</dbReference>
<dbReference type="GO" id="GO:0061908">
    <property type="term" value="C:phagophore"/>
    <property type="evidence" value="ECO:0000318"/>
    <property type="project" value="GO_Central"/>
</dbReference>
<dbReference type="GO" id="GO:0032266">
    <property type="term" value="F:phosphatidylinositol-3-phosphate binding"/>
    <property type="evidence" value="ECO:0000318"/>
    <property type="project" value="GO_Central"/>
</dbReference>
<dbReference type="PANTHER" id="PTHR13190:SF1">
    <property type="entry name" value="AUTOPHAGY-RELATED 2, ISOFORM A"/>
    <property type="match status" value="1"/>
</dbReference>
<reference evidence="12 13" key="1">
    <citation type="journal article" date="2009" name="Nat. Genet.">
        <title>The genome of the cucumber, Cucumis sativus L.</title>
        <authorList>
            <person name="Huang S."/>
            <person name="Li R."/>
            <person name="Zhang Z."/>
            <person name="Li L."/>
            <person name="Gu X."/>
            <person name="Fan W."/>
            <person name="Lucas W.J."/>
            <person name="Wang X."/>
            <person name="Xie B."/>
            <person name="Ni P."/>
            <person name="Ren Y."/>
            <person name="Zhu H."/>
            <person name="Li J."/>
            <person name="Lin K."/>
            <person name="Jin W."/>
            <person name="Fei Z."/>
            <person name="Li G."/>
            <person name="Staub J."/>
            <person name="Kilian A."/>
            <person name="van der Vossen E.A."/>
            <person name="Wu Y."/>
            <person name="Guo J."/>
            <person name="He J."/>
            <person name="Jia Z."/>
            <person name="Ren Y."/>
            <person name="Tian G."/>
            <person name="Lu Y."/>
            <person name="Ruan J."/>
            <person name="Qian W."/>
            <person name="Wang M."/>
            <person name="Huang Q."/>
            <person name="Li B."/>
            <person name="Xuan Z."/>
            <person name="Cao J."/>
            <person name="Asan"/>
            <person name="Wu Z."/>
            <person name="Zhang J."/>
            <person name="Cai Q."/>
            <person name="Bai Y."/>
            <person name="Zhao B."/>
            <person name="Han Y."/>
            <person name="Li Y."/>
            <person name="Li X."/>
            <person name="Wang S."/>
            <person name="Shi Q."/>
            <person name="Liu S."/>
            <person name="Cho W.K."/>
            <person name="Kim J.Y."/>
            <person name="Xu Y."/>
            <person name="Heller-Uszynska K."/>
            <person name="Miao H."/>
            <person name="Cheng Z."/>
            <person name="Zhang S."/>
            <person name="Wu J."/>
            <person name="Yang Y."/>
            <person name="Kang H."/>
            <person name="Li M."/>
            <person name="Liang H."/>
            <person name="Ren X."/>
            <person name="Shi Z."/>
            <person name="Wen M."/>
            <person name="Jian M."/>
            <person name="Yang H."/>
            <person name="Zhang G."/>
            <person name="Yang Z."/>
            <person name="Chen R."/>
            <person name="Liu S."/>
            <person name="Li J."/>
            <person name="Ma L."/>
            <person name="Liu H."/>
            <person name="Zhou Y."/>
            <person name="Zhao J."/>
            <person name="Fang X."/>
            <person name="Li G."/>
            <person name="Fang L."/>
            <person name="Li Y."/>
            <person name="Liu D."/>
            <person name="Zheng H."/>
            <person name="Zhang Y."/>
            <person name="Qin N."/>
            <person name="Li Z."/>
            <person name="Yang G."/>
            <person name="Yang S."/>
            <person name="Bolund L."/>
            <person name="Kristiansen K."/>
            <person name="Zheng H."/>
            <person name="Li S."/>
            <person name="Zhang X."/>
            <person name="Yang H."/>
            <person name="Wang J."/>
            <person name="Sun R."/>
            <person name="Zhang B."/>
            <person name="Jiang S."/>
            <person name="Wang J."/>
            <person name="Du Y."/>
            <person name="Li S."/>
        </authorList>
    </citation>
    <scope>NUCLEOTIDE SEQUENCE [LARGE SCALE GENOMIC DNA]</scope>
    <source>
        <strain evidence="13">cv. 9930</strain>
    </source>
</reference>
<dbReference type="OMA" id="SEECKSD"/>
<keyword evidence="9" id="KW-0472">Membrane</keyword>
<keyword evidence="13" id="KW-1185">Reference proteome</keyword>
<evidence type="ECO:0000256" key="1">
    <source>
        <dbReference type="ARBA" id="ARBA00004406"/>
    </source>
</evidence>
<dbReference type="GO" id="GO:0006869">
    <property type="term" value="P:lipid transport"/>
    <property type="evidence" value="ECO:0007669"/>
    <property type="project" value="UniProtKB-KW"/>
</dbReference>
<reference evidence="12 13" key="3">
    <citation type="journal article" date="2010" name="BMC Genomics">
        <title>Transcriptome sequencing and comparative analysis of cucumber flowers with different sex types.</title>
        <authorList>
            <person name="Guo S."/>
            <person name="Zheng Y."/>
            <person name="Joung J.G."/>
            <person name="Liu S."/>
            <person name="Zhang Z."/>
            <person name="Crasta O.R."/>
            <person name="Sobral B.W."/>
            <person name="Xu Y."/>
            <person name="Huang S."/>
            <person name="Fei Z."/>
        </authorList>
    </citation>
    <scope>NUCLEOTIDE SEQUENCE [LARGE SCALE GENOMIC DNA]</scope>
    <source>
        <strain evidence="13">cv. 9930</strain>
    </source>
</reference>
<keyword evidence="7" id="KW-0072">Autophagy</keyword>
<dbReference type="GO" id="GO:0000045">
    <property type="term" value="P:autophagosome assembly"/>
    <property type="evidence" value="ECO:0000318"/>
    <property type="project" value="GO_Central"/>
</dbReference>
<dbReference type="OrthoDB" id="18982at2759"/>
<evidence type="ECO:0000256" key="8">
    <source>
        <dbReference type="ARBA" id="ARBA00023055"/>
    </source>
</evidence>
<evidence type="ECO:0000256" key="11">
    <source>
        <dbReference type="ARBA" id="ARBA00024615"/>
    </source>
</evidence>
<dbReference type="GO" id="GO:0043495">
    <property type="term" value="F:protein-membrane adaptor activity"/>
    <property type="evidence" value="ECO:0000318"/>
    <property type="project" value="GO_Central"/>
</dbReference>
<proteinExistence type="inferred from homology"/>
<dbReference type="Gramene" id="KGN57532">
    <property type="protein sequence ID" value="KGN57532"/>
    <property type="gene ID" value="Csa_3G207330"/>
</dbReference>
<comment type="subcellular location">
    <subcellularLocation>
        <location evidence="1">Endoplasmic reticulum membrane</location>
        <topology evidence="1">Peripheral membrane protein</topology>
    </subcellularLocation>
    <subcellularLocation>
        <location evidence="2">Preautophagosomal structure membrane</location>
        <topology evidence="2">Peripheral membrane protein</topology>
    </subcellularLocation>
</comment>
<dbReference type="KEGG" id="csv:101223109"/>
<gene>
    <name evidence="12" type="ORF">Csa_3G207330</name>
</gene>
<dbReference type="EMBL" id="CM002924">
    <property type="protein sequence ID" value="KGN57532.1"/>
    <property type="molecule type" value="Genomic_DNA"/>
</dbReference>
<accession>A0A0A0LAA0</accession>
<evidence type="ECO:0000256" key="9">
    <source>
        <dbReference type="ARBA" id="ARBA00023136"/>
    </source>
</evidence>
<organism evidence="12 13">
    <name type="scientific">Cucumis sativus</name>
    <name type="common">Cucumber</name>
    <dbReference type="NCBI Taxonomy" id="3659"/>
    <lineage>
        <taxon>Eukaryota</taxon>
        <taxon>Viridiplantae</taxon>
        <taxon>Streptophyta</taxon>
        <taxon>Embryophyta</taxon>
        <taxon>Tracheophyta</taxon>
        <taxon>Spermatophyta</taxon>
        <taxon>Magnoliopsida</taxon>
        <taxon>eudicotyledons</taxon>
        <taxon>Gunneridae</taxon>
        <taxon>Pentapetalae</taxon>
        <taxon>rosids</taxon>
        <taxon>fabids</taxon>
        <taxon>Cucurbitales</taxon>
        <taxon>Cucurbitaceae</taxon>
        <taxon>Benincaseae</taxon>
        <taxon>Cucumis</taxon>
    </lineage>
</organism>
<evidence type="ECO:0000313" key="13">
    <source>
        <dbReference type="Proteomes" id="UP000029981"/>
    </source>
</evidence>
<evidence type="ECO:0000256" key="5">
    <source>
        <dbReference type="ARBA" id="ARBA00022448"/>
    </source>
</evidence>
<dbReference type="GO" id="GO:0000425">
    <property type="term" value="P:pexophagy"/>
    <property type="evidence" value="ECO:0000318"/>
    <property type="project" value="GO_Central"/>
</dbReference>
<protein>
    <recommendedName>
        <fullName evidence="4">Autophagy-related protein 2</fullName>
    </recommendedName>
</protein>
<comment type="catalytic activity">
    <reaction evidence="11">
        <text>a 1,2-diacyl-sn-glycero-3-phosphoethanolamine(in) = a 1,2-diacyl-sn-glycero-3-phosphoethanolamine(out)</text>
        <dbReference type="Rhea" id="RHEA:38895"/>
        <dbReference type="ChEBI" id="CHEBI:64612"/>
    </reaction>
</comment>
<dbReference type="Proteomes" id="UP000029981">
    <property type="component" value="Chromosome 3"/>
</dbReference>
<dbReference type="GO" id="GO:0061709">
    <property type="term" value="P:reticulophagy"/>
    <property type="evidence" value="ECO:0000318"/>
    <property type="project" value="GO_Central"/>
</dbReference>
<dbReference type="STRING" id="3659.A0A0A0LAA0"/>
<keyword evidence="6" id="KW-0256">Endoplasmic reticulum</keyword>
<evidence type="ECO:0000313" key="12">
    <source>
        <dbReference type="EMBL" id="KGN57532.1"/>
    </source>
</evidence>
<dbReference type="GO" id="GO:0000422">
    <property type="term" value="P:autophagy of mitochondrion"/>
    <property type="evidence" value="ECO:0000318"/>
    <property type="project" value="GO_Central"/>
</dbReference>
<dbReference type="GO" id="GO:0034727">
    <property type="term" value="P:piecemeal microautophagy of the nucleus"/>
    <property type="evidence" value="ECO:0000318"/>
    <property type="project" value="GO_Central"/>
</dbReference>
<evidence type="ECO:0000256" key="2">
    <source>
        <dbReference type="ARBA" id="ARBA00004623"/>
    </source>
</evidence>
<evidence type="ECO:0000256" key="7">
    <source>
        <dbReference type="ARBA" id="ARBA00023006"/>
    </source>
</evidence>
<evidence type="ECO:0000256" key="4">
    <source>
        <dbReference type="ARBA" id="ARBA00018070"/>
    </source>
</evidence>
<reference evidence="12 13" key="2">
    <citation type="journal article" date="2009" name="PLoS ONE">
        <title>An integrated genetic and cytogenetic map of the cucumber genome.</title>
        <authorList>
            <person name="Ren Y."/>
            <person name="Zhang Z."/>
            <person name="Liu J."/>
            <person name="Staub J.E."/>
            <person name="Han Y."/>
            <person name="Cheng Z."/>
            <person name="Li X."/>
            <person name="Lu J."/>
            <person name="Miao H."/>
            <person name="Kang H."/>
            <person name="Xie B."/>
            <person name="Gu X."/>
            <person name="Wang X."/>
            <person name="Du Y."/>
            <person name="Jin W."/>
            <person name="Huang S."/>
        </authorList>
    </citation>
    <scope>NUCLEOTIDE SEQUENCE [LARGE SCALE GENOMIC DNA]</scope>
    <source>
        <strain evidence="13">cv. 9930</strain>
    </source>
</reference>
<keyword evidence="8" id="KW-0445">Lipid transport</keyword>
<dbReference type="GO" id="GO:0005789">
    <property type="term" value="C:endoplasmic reticulum membrane"/>
    <property type="evidence" value="ECO:0007669"/>
    <property type="project" value="UniProtKB-SubCell"/>
</dbReference>
<evidence type="ECO:0000256" key="6">
    <source>
        <dbReference type="ARBA" id="ARBA00022824"/>
    </source>
</evidence>
<evidence type="ECO:0000256" key="10">
    <source>
        <dbReference type="ARBA" id="ARBA00024479"/>
    </source>
</evidence>
<dbReference type="Pfam" id="PF13329">
    <property type="entry name" value="ATG2_CAD"/>
    <property type="match status" value="2"/>
</dbReference>
<reference evidence="12 13" key="4">
    <citation type="journal article" date="2011" name="BMC Genomics">
        <title>RNA-Seq improves annotation of protein-coding genes in the cucumber genome.</title>
        <authorList>
            <person name="Li Z."/>
            <person name="Zhang Z."/>
            <person name="Yan P."/>
            <person name="Huang S."/>
            <person name="Fei Z."/>
            <person name="Lin K."/>
        </authorList>
    </citation>
    <scope>NUCLEOTIDE SEQUENCE [LARGE SCALE GENOMIC DNA]</scope>
    <source>
        <strain evidence="13">cv. 9930</strain>
    </source>
</reference>
<dbReference type="InterPro" id="IPR026849">
    <property type="entry name" value="ATG2"/>
</dbReference>
<keyword evidence="5" id="KW-0813">Transport</keyword>
<evidence type="ECO:0000256" key="3">
    <source>
        <dbReference type="ARBA" id="ARBA00009714"/>
    </source>
</evidence>
<dbReference type="eggNOG" id="KOG2993">
    <property type="taxonomic scope" value="Eukaryota"/>
</dbReference>
<dbReference type="PANTHER" id="PTHR13190">
    <property type="entry name" value="AUTOPHAGY-RELATED 2, ISOFORM A"/>
    <property type="match status" value="1"/>
</dbReference>
<comment type="similarity">
    <text evidence="3">Belongs to the ATG2 family.</text>
</comment>
<dbReference type="GO" id="GO:0034045">
    <property type="term" value="C:phagophore assembly site membrane"/>
    <property type="evidence" value="ECO:0007669"/>
    <property type="project" value="UniProtKB-SubCell"/>
</dbReference>
<sequence length="1940" mass="214677">MFPWNIAKTAEAMFSKFAVKRLCKFLLKKKLGQFLLGEIDIDQLDVQLADGTIQLNDLALNVDFLNEKVGTAASVIFKEGSIGSLLIRMPWTSRGCEVEINGLELVLSPCLKNVHMNCCGAFSGSHSNNHHESRKSEHDVVKNAAKSTYGDIHEGVKTVAKMVKGLLASFHLKIINLIVAFDSFYDENKNRTEFDTTLVLRIADVECGTCVTEDGKLGMDAVESFLGISQLNNFVKFQGAMVEFLHMDDCDKAKTFPCMSAATSQMVLDHVPSNVATPFLTGGVGGFSGNLKLCIPLRDGSLDIYRVDGDLSFDPVQLKLQPRTIKCLLTLSEAYWNSDKNSDGCINNKVNESDYFERAFHSHSSALASAETTPDETSPHCGGMLPGSHLISNWVPLSVKSREKEKVEEFDFGASVDQFFECLDEIRSTQSALGSSGMWNSVFSAITAASSLASGSLHVPSELQPVETNLRATISGISIVISFHDDNKYHFTDTEKVQIKADSEVHFVAAKFSDVHLLMQVSTQRTRFHGTIKHVEIADYLNCNSYASKTDFCNSNGDFQTILMKRLQVDVLGALPPFDFSAEDPDLVESNSSFNMDLPCENKDNVAKITLLETYGITSSQLNMTSSSNDNSTMSKSFSLNLPPFVFWVNYTLVNMLLDLLKDVANCMPGDNNHMCFKENYTSDHEDAKSSPNQVTALSFSSMQGNVIISNARVIFCFPLESDKDFMGYSSWDRFIALDFYASPITKEETTHRGNLAVQKSYQLQKNALHFRFGSVGVFLVTFEEDIKQSSTCNLQGKKFSVHNILSASNRTNGSPLTLFWQEGHVTGPWIAKKAKSLACLEESKSSCKFIGKDYEFASVANMKDMEESNLQTRQEMILSSTSVLHVSFPLVRINVGTVQYKAFHCLLDQLIKGLSRETCDVVDVTKGVACQTSIVVDCNSLEIVIRPDLNESTKCSLQRELPGSWYHLRLEIQNFELISVSDLGGIKGANFFWLAHGEGKLLGFISEDPDQEFLLISCSNSNMKRGDGEGSNALSSRLAGCDIVHLWDPESLQGFSSVTIRCATILAIGGRLDWLDVIYSFFFLSSPPVEPEGDKIMTRENPKNSSGSCFFLNFVDVGLNYHPYLKNLLIKSGLSQSESSSSTFKQELDDDYVACLLAASSVTLSSSSVADVVEDNYRITVQDFGLLLCSVSDYEHVFDAYSVEDLRKVGYVKVARETFIEAILRTNCNNGLKWELECGKAHISVETCHDTASGLARLAAQLQQLFAPDLEESIVHLQTRWNNAQQGQERKEIDAESSSPPCHNLSVNQSEVGLMDEICEDAFLLNKNHSRECDYSKTKCSFSPNEVLHAEVCSSNSEVCETSSPAHSFMGSDPDGQTSFIQYRQFPEIIEGYCLSNLCSLPDLTIGRELHPDICNGRNSGSIDTGGRRSGWYGDLPIKILENHVSDVSKVEYSVTNDLCSTESKKLDEVEEVSGRVILNNIDVKWRMYAGSDWQVSSENGDPPMGMVKRDQHTCLELALTSMQVQYDIFPVGGMCISRLSLSIQDFHLYDSSVDAPWKLVLGYYNSKNHPRKSSSKAFKLDLEAIRPDPSIPLEEYRLCIGILPMLLHLHQCQLDFLVNFFGERSSSRNRSSGQPLDLDGSKTISTTKSHDGLTLAEEALLPYFQKFDIQPIVVRVDYSPSRVDLAALRGGKYVELVNLVPWKGVELHLKHVQAVGVYGWGSVCETVVGEWLEDISHNQIRKILEGLPAVRSLVAVGSGASKLVSSPVESYKKDRRILKGMQRGTIAFLRSISLEAVGLGVHLAAGAHDILLQAEYILTSIPPSVKVRHKTRPNVRSNQPKDAQEGLKKAYESLSDGLGKSASAFFRTPLKKYQRGDSTVSAFATAVQAIPAAAIAPASACASAIHYTFLGLRNSLDPERKRESMEKYLGPTDSWEQN</sequence>
<name>A0A0A0LAA0_CUCSA</name>
<comment type="catalytic activity">
    <reaction evidence="10">
        <text>a 1,2-diacyl-sn-glycero-3-phospho-L-serine(in) = a 1,2-diacyl-sn-glycero-3-phospho-L-serine(out)</text>
        <dbReference type="Rhea" id="RHEA:38663"/>
        <dbReference type="ChEBI" id="CHEBI:57262"/>
    </reaction>
</comment>